<dbReference type="EMBL" id="KV429033">
    <property type="protein sequence ID" value="KZT74530.1"/>
    <property type="molecule type" value="Genomic_DNA"/>
</dbReference>
<accession>A0A165U818</accession>
<name>A0A165U818_9APHY</name>
<sequence length="181" mass="20800">MGPRSRPRRRGGGGRRHAVYWRFIAWCCLWLCADQALIAAPVGHLRHVWRCARTAIARRRRSGHVHPSSHYPERRAARWTRPGRRSARGRQARSTADRAGPRREPRAMQFRRGRSARGAKRRVRISWTLSAARLSSQHATGSPSAKRGREGVVRTREALRALFLRYYARPARRPGSSARKE</sequence>
<protein>
    <submittedName>
        <fullName evidence="2">Uncharacterized protein</fullName>
    </submittedName>
</protein>
<organism evidence="2 3">
    <name type="scientific">Daedalea quercina L-15889</name>
    <dbReference type="NCBI Taxonomy" id="1314783"/>
    <lineage>
        <taxon>Eukaryota</taxon>
        <taxon>Fungi</taxon>
        <taxon>Dikarya</taxon>
        <taxon>Basidiomycota</taxon>
        <taxon>Agaricomycotina</taxon>
        <taxon>Agaricomycetes</taxon>
        <taxon>Polyporales</taxon>
        <taxon>Fomitopsis</taxon>
    </lineage>
</organism>
<dbReference type="Proteomes" id="UP000076727">
    <property type="component" value="Unassembled WGS sequence"/>
</dbReference>
<reference evidence="2 3" key="1">
    <citation type="journal article" date="2016" name="Mol. Biol. Evol.">
        <title>Comparative Genomics of Early-Diverging Mushroom-Forming Fungi Provides Insights into the Origins of Lignocellulose Decay Capabilities.</title>
        <authorList>
            <person name="Nagy L.G."/>
            <person name="Riley R."/>
            <person name="Tritt A."/>
            <person name="Adam C."/>
            <person name="Daum C."/>
            <person name="Floudas D."/>
            <person name="Sun H."/>
            <person name="Yadav J.S."/>
            <person name="Pangilinan J."/>
            <person name="Larsson K.H."/>
            <person name="Matsuura K."/>
            <person name="Barry K."/>
            <person name="Labutti K."/>
            <person name="Kuo R."/>
            <person name="Ohm R.A."/>
            <person name="Bhattacharya S.S."/>
            <person name="Shirouzu T."/>
            <person name="Yoshinaga Y."/>
            <person name="Martin F.M."/>
            <person name="Grigoriev I.V."/>
            <person name="Hibbett D.S."/>
        </authorList>
    </citation>
    <scope>NUCLEOTIDE SEQUENCE [LARGE SCALE GENOMIC DNA]</scope>
    <source>
        <strain evidence="2 3">L-15889</strain>
    </source>
</reference>
<evidence type="ECO:0000313" key="2">
    <source>
        <dbReference type="EMBL" id="KZT74530.1"/>
    </source>
</evidence>
<proteinExistence type="predicted"/>
<feature type="region of interest" description="Disordered" evidence="1">
    <location>
        <begin position="59"/>
        <end position="119"/>
    </location>
</feature>
<feature type="compositionally biased region" description="Basic and acidic residues" evidence="1">
    <location>
        <begin position="95"/>
        <end position="106"/>
    </location>
</feature>
<evidence type="ECO:0000313" key="3">
    <source>
        <dbReference type="Proteomes" id="UP000076727"/>
    </source>
</evidence>
<evidence type="ECO:0000256" key="1">
    <source>
        <dbReference type="SAM" id="MobiDB-lite"/>
    </source>
</evidence>
<gene>
    <name evidence="2" type="ORF">DAEQUDRAFT_196958</name>
</gene>
<feature type="compositionally biased region" description="Basic residues" evidence="1">
    <location>
        <begin position="109"/>
        <end position="119"/>
    </location>
</feature>
<dbReference type="AlphaFoldDB" id="A0A165U818"/>
<feature type="compositionally biased region" description="Basic residues" evidence="1">
    <location>
        <begin position="77"/>
        <end position="91"/>
    </location>
</feature>
<keyword evidence="3" id="KW-1185">Reference proteome</keyword>